<sequence length="86" mass="9885">MNNANFIVYNNEIIINNIQTIKEFSEKSFLIEINNEAYEIKGTDLILKEVGNDNKTIKINGVVSSIEKKNKLSKEKSQGFFKRLFA</sequence>
<protein>
    <recommendedName>
        <fullName evidence="3">Sporulation protein YabP</fullName>
    </recommendedName>
</protein>
<dbReference type="Proteomes" id="UP000886758">
    <property type="component" value="Unassembled WGS sequence"/>
</dbReference>
<proteinExistence type="predicted"/>
<evidence type="ECO:0008006" key="3">
    <source>
        <dbReference type="Google" id="ProtNLM"/>
    </source>
</evidence>
<dbReference type="InterPro" id="IPR022476">
    <property type="entry name" value="Spore_YabP/YqfC"/>
</dbReference>
<gene>
    <name evidence="1" type="ORF">IAD46_05965</name>
</gene>
<dbReference type="Pfam" id="PF07873">
    <property type="entry name" value="YabP"/>
    <property type="match status" value="1"/>
</dbReference>
<accession>A0A9D1GSE5</accession>
<evidence type="ECO:0000313" key="2">
    <source>
        <dbReference type="Proteomes" id="UP000886758"/>
    </source>
</evidence>
<comment type="caution">
    <text evidence="1">The sequence shown here is derived from an EMBL/GenBank/DDBJ whole genome shotgun (WGS) entry which is preliminary data.</text>
</comment>
<dbReference type="AlphaFoldDB" id="A0A9D1GSE5"/>
<reference evidence="1" key="2">
    <citation type="journal article" date="2021" name="PeerJ">
        <title>Extensive microbial diversity within the chicken gut microbiome revealed by metagenomics and culture.</title>
        <authorList>
            <person name="Gilroy R."/>
            <person name="Ravi A."/>
            <person name="Getino M."/>
            <person name="Pursley I."/>
            <person name="Horton D.L."/>
            <person name="Alikhan N.F."/>
            <person name="Baker D."/>
            <person name="Gharbi K."/>
            <person name="Hall N."/>
            <person name="Watson M."/>
            <person name="Adriaenssens E.M."/>
            <person name="Foster-Nyarko E."/>
            <person name="Jarju S."/>
            <person name="Secka A."/>
            <person name="Antonio M."/>
            <person name="Oren A."/>
            <person name="Chaudhuri R.R."/>
            <person name="La Ragione R."/>
            <person name="Hildebrand F."/>
            <person name="Pallen M.J."/>
        </authorList>
    </citation>
    <scope>NUCLEOTIDE SEQUENCE</scope>
    <source>
        <strain evidence="1">ChiW17-6978</strain>
    </source>
</reference>
<evidence type="ECO:0000313" key="1">
    <source>
        <dbReference type="EMBL" id="HIT50558.1"/>
    </source>
</evidence>
<reference evidence="1" key="1">
    <citation type="submission" date="2020-10" db="EMBL/GenBank/DDBJ databases">
        <authorList>
            <person name="Gilroy R."/>
        </authorList>
    </citation>
    <scope>NUCLEOTIDE SEQUENCE</scope>
    <source>
        <strain evidence="1">ChiW17-6978</strain>
    </source>
</reference>
<dbReference type="EMBL" id="DVLF01000184">
    <property type="protein sequence ID" value="HIT50558.1"/>
    <property type="molecule type" value="Genomic_DNA"/>
</dbReference>
<organism evidence="1 2">
    <name type="scientific">Candidatus Pelethenecus faecipullorum</name>
    <dbReference type="NCBI Taxonomy" id="2840900"/>
    <lineage>
        <taxon>Bacteria</taxon>
        <taxon>Bacillati</taxon>
        <taxon>Mycoplasmatota</taxon>
        <taxon>Mollicutes</taxon>
        <taxon>Candidatus Pelethenecus</taxon>
    </lineage>
</organism>
<name>A0A9D1GSE5_9MOLU</name>